<evidence type="ECO:0000256" key="2">
    <source>
        <dbReference type="PIRSR" id="PIRSR000097-2"/>
    </source>
</evidence>
<dbReference type="PIRSF" id="PIRSF000097">
    <property type="entry name" value="AKR"/>
    <property type="match status" value="1"/>
</dbReference>
<reference evidence="5" key="1">
    <citation type="submission" date="2005-05" db="EMBL/GenBank/DDBJ databases">
        <authorList>
            <person name="Stapleton M."/>
            <person name="Carlson J."/>
            <person name="Chavez C."/>
            <person name="Frise E."/>
            <person name="George R."/>
            <person name="Pacleb J."/>
            <person name="Park S."/>
            <person name="Wan K."/>
            <person name="Yu C."/>
            <person name="Celniker S."/>
        </authorList>
    </citation>
    <scope>NUCLEOTIDE SEQUENCE</scope>
</reference>
<dbReference type="SUPFAM" id="SSF51430">
    <property type="entry name" value="NAD(P)-linked oxidoreductase"/>
    <property type="match status" value="1"/>
</dbReference>
<dbReference type="Gene3D" id="3.20.20.100">
    <property type="entry name" value="NADP-dependent oxidoreductase domain"/>
    <property type="match status" value="1"/>
</dbReference>
<dbReference type="InterPro" id="IPR018170">
    <property type="entry name" value="Aldo/ket_reductase_CS"/>
</dbReference>
<proteinExistence type="evidence at transcript level"/>
<sequence>MGYRHIDTAYLYRNEGIIGKVLAKLIGDQKLKREQVFLVTKLWDIYHEPKMVKYACDMQLKLLGVDYIDLYLMHSPVGVDYISDEDLMPHENGQLRTNDVDYVDTYRSMEQLVHLGLVRSLGLSNFNANQLKRLLENCQIKPANLQIECHPELVQVPLIELCKFHNITVVAYSPLGRPKACNPLPDYYTDSKLLALAAKYGKTPAQIILRYLIDIGTVPIPKAAQRAHLVENLDIFDFHLTPEELLQMKTFNTGRRIWKFDKAKNHQYYPY</sequence>
<feature type="domain" description="NADP-dependent oxidoreductase" evidence="4">
    <location>
        <begin position="2"/>
        <end position="250"/>
    </location>
</feature>
<evidence type="ECO:0000256" key="3">
    <source>
        <dbReference type="PIRSR" id="PIRSR000097-3"/>
    </source>
</evidence>
<feature type="active site" description="Proton donor" evidence="1">
    <location>
        <position position="12"/>
    </location>
</feature>
<feature type="binding site" evidence="2">
    <location>
        <position position="74"/>
    </location>
    <ligand>
        <name>substrate</name>
    </ligand>
</feature>
<evidence type="ECO:0000256" key="1">
    <source>
        <dbReference type="PIRSR" id="PIRSR000097-1"/>
    </source>
</evidence>
<dbReference type="ExpressionAtlas" id="Q4V4R8">
    <property type="expression patterns" value="baseline and differential"/>
</dbReference>
<dbReference type="PROSITE" id="PS00062">
    <property type="entry name" value="ALDOKETO_REDUCTASE_2"/>
    <property type="match status" value="1"/>
</dbReference>
<dbReference type="EMBL" id="BT022938">
    <property type="protein sequence ID" value="AAY55354.1"/>
    <property type="molecule type" value="mRNA"/>
</dbReference>
<protein>
    <submittedName>
        <fullName evidence="5">IP08405p</fullName>
    </submittedName>
</protein>
<dbReference type="PROSITE" id="PS00798">
    <property type="entry name" value="ALDOKETO_REDUCTASE_1"/>
    <property type="match status" value="1"/>
</dbReference>
<gene>
    <name evidence="5" type="primary">CG32101</name>
</gene>
<dbReference type="Bgee" id="FBgn0036290">
    <property type="expression patterns" value="Expressed in embryonic/larval hemocyte (Drosophila) and 160 other cell types or tissues"/>
</dbReference>
<accession>Q4V4R8</accession>
<dbReference type="GO" id="GO:0016491">
    <property type="term" value="F:oxidoreductase activity"/>
    <property type="evidence" value="ECO:0007669"/>
    <property type="project" value="InterPro"/>
</dbReference>
<dbReference type="InterPro" id="IPR020471">
    <property type="entry name" value="AKR"/>
</dbReference>
<dbReference type="FunFam" id="3.20.20.100:FF:000023">
    <property type="entry name" value="aldose reductase"/>
    <property type="match status" value="1"/>
</dbReference>
<dbReference type="PRINTS" id="PR00069">
    <property type="entry name" value="ALDKETRDTASE"/>
</dbReference>
<dbReference type="InterPro" id="IPR036812">
    <property type="entry name" value="NAD(P)_OxRdtase_dom_sf"/>
</dbReference>
<dbReference type="InterPro" id="IPR023210">
    <property type="entry name" value="NADP_OxRdtase_dom"/>
</dbReference>
<dbReference type="PANTHER" id="PTHR11732">
    <property type="entry name" value="ALDO/KETO REDUCTASE"/>
    <property type="match status" value="1"/>
</dbReference>
<name>Q4V4R8_DROME</name>
<organism evidence="5">
    <name type="scientific">Drosophila melanogaster</name>
    <name type="common">Fruit fly</name>
    <dbReference type="NCBI Taxonomy" id="7227"/>
    <lineage>
        <taxon>Eukaryota</taxon>
        <taxon>Metazoa</taxon>
        <taxon>Ecdysozoa</taxon>
        <taxon>Arthropoda</taxon>
        <taxon>Hexapoda</taxon>
        <taxon>Insecta</taxon>
        <taxon>Pterygota</taxon>
        <taxon>Neoptera</taxon>
        <taxon>Endopterygota</taxon>
        <taxon>Diptera</taxon>
        <taxon>Brachycera</taxon>
        <taxon>Muscomorpha</taxon>
        <taxon>Ephydroidea</taxon>
        <taxon>Drosophilidae</taxon>
        <taxon>Drosophila</taxon>
        <taxon>Sophophora</taxon>
    </lineage>
</organism>
<dbReference type="AlphaFoldDB" id="Q4V4R8"/>
<evidence type="ECO:0000259" key="4">
    <source>
        <dbReference type="Pfam" id="PF00248"/>
    </source>
</evidence>
<feature type="site" description="Lowers pKa of active site Tyr" evidence="3">
    <location>
        <position position="41"/>
    </location>
</feature>
<dbReference type="Pfam" id="PF00248">
    <property type="entry name" value="Aldo_ket_red"/>
    <property type="match status" value="1"/>
</dbReference>
<dbReference type="VEuPathDB" id="VectorBase:FBgn0036290"/>
<dbReference type="OrthoDB" id="416253at2759"/>
<evidence type="ECO:0000313" key="5">
    <source>
        <dbReference type="EMBL" id="AAY55354.1"/>
    </source>
</evidence>